<evidence type="ECO:0000256" key="1">
    <source>
        <dbReference type="ARBA" id="ARBA00004141"/>
    </source>
</evidence>
<dbReference type="InterPro" id="IPR039765">
    <property type="entry name" value="Yip5/YIPF1/YIPF2"/>
</dbReference>
<feature type="transmembrane region" description="Helical" evidence="6">
    <location>
        <begin position="162"/>
        <end position="182"/>
    </location>
</feature>
<organism evidence="9 10">
    <name type="scientific">Heracleum sosnowskyi</name>
    <dbReference type="NCBI Taxonomy" id="360622"/>
    <lineage>
        <taxon>Eukaryota</taxon>
        <taxon>Viridiplantae</taxon>
        <taxon>Streptophyta</taxon>
        <taxon>Embryophyta</taxon>
        <taxon>Tracheophyta</taxon>
        <taxon>Spermatophyta</taxon>
        <taxon>Magnoliopsida</taxon>
        <taxon>eudicotyledons</taxon>
        <taxon>Gunneridae</taxon>
        <taxon>Pentapetalae</taxon>
        <taxon>asterids</taxon>
        <taxon>campanulids</taxon>
        <taxon>Apiales</taxon>
        <taxon>Apiaceae</taxon>
        <taxon>Apioideae</taxon>
        <taxon>apioid superclade</taxon>
        <taxon>Tordylieae</taxon>
        <taxon>Tordyliinae</taxon>
        <taxon>Heracleum</taxon>
    </lineage>
</organism>
<evidence type="ECO:0000256" key="5">
    <source>
        <dbReference type="ARBA" id="ARBA00023136"/>
    </source>
</evidence>
<evidence type="ECO:0000256" key="3">
    <source>
        <dbReference type="ARBA" id="ARBA00022692"/>
    </source>
</evidence>
<accession>A0AAD8MAE4</accession>
<evidence type="ECO:0000256" key="4">
    <source>
        <dbReference type="ARBA" id="ARBA00022989"/>
    </source>
</evidence>
<feature type="domain" description="Yip1" evidence="8">
    <location>
        <begin position="102"/>
        <end position="264"/>
    </location>
</feature>
<dbReference type="Proteomes" id="UP001237642">
    <property type="component" value="Unassembled WGS sequence"/>
</dbReference>
<dbReference type="Pfam" id="PF04893">
    <property type="entry name" value="Yip1"/>
    <property type="match status" value="1"/>
</dbReference>
<comment type="subcellular location">
    <subcellularLocation>
        <location evidence="6">Golgi apparatus membrane</location>
        <topology evidence="6">Multi-pass membrane protein</topology>
    </subcellularLocation>
    <subcellularLocation>
        <location evidence="1">Membrane</location>
        <topology evidence="1">Multi-pass membrane protein</topology>
    </subcellularLocation>
</comment>
<dbReference type="PANTHER" id="PTHR12822:SF5">
    <property type="entry name" value="PROTEIN YIP"/>
    <property type="match status" value="1"/>
</dbReference>
<dbReference type="GO" id="GO:0016192">
    <property type="term" value="P:vesicle-mediated transport"/>
    <property type="evidence" value="ECO:0007669"/>
    <property type="project" value="InterPro"/>
</dbReference>
<sequence length="271" mass="29890">MSSSQQAYTSLPPSSQLAGSVPAVITEHKDTSTAHIPEANLPKFPPNNNGGKSQGYQTMATPSDGNGQQFVNSWRGVFSISSYMQYFDVDTDIVLNRLTSSLFPSGDFFSKIDANPDLYGLVWISTTLVFVIASLGNCATYLMLKTSDINSSWSFDVNYVNMAAVSVYGYAVIVPLVFYFLLRYLGSNVSLVRFWCMWGYSLFVFIPSSVLLVIPLEFIRWTIIMIAGAASSSFVTLNLRSCTENDLTVVLAAACVLQYGLAFVIKMWFFA</sequence>
<dbReference type="AlphaFoldDB" id="A0AAD8MAE4"/>
<dbReference type="GO" id="GO:0000139">
    <property type="term" value="C:Golgi membrane"/>
    <property type="evidence" value="ECO:0007669"/>
    <property type="project" value="UniProtKB-SubCell"/>
</dbReference>
<feature type="region of interest" description="Disordered" evidence="7">
    <location>
        <begin position="36"/>
        <end position="64"/>
    </location>
</feature>
<keyword evidence="3 6" id="KW-0812">Transmembrane</keyword>
<dbReference type="GO" id="GO:0031267">
    <property type="term" value="F:small GTPase binding"/>
    <property type="evidence" value="ECO:0007669"/>
    <property type="project" value="InterPro"/>
</dbReference>
<evidence type="ECO:0000256" key="7">
    <source>
        <dbReference type="SAM" id="MobiDB-lite"/>
    </source>
</evidence>
<feature type="transmembrane region" description="Helical" evidence="6">
    <location>
        <begin position="218"/>
        <end position="237"/>
    </location>
</feature>
<proteinExistence type="inferred from homology"/>
<dbReference type="EMBL" id="JAUIZM010000009">
    <property type="protein sequence ID" value="KAK1364923.1"/>
    <property type="molecule type" value="Genomic_DNA"/>
</dbReference>
<evidence type="ECO:0000256" key="6">
    <source>
        <dbReference type="RuleBase" id="RU361264"/>
    </source>
</evidence>
<dbReference type="PANTHER" id="PTHR12822">
    <property type="entry name" value="PROTEIN YIPF"/>
    <property type="match status" value="1"/>
</dbReference>
<dbReference type="InterPro" id="IPR006977">
    <property type="entry name" value="Yip1_dom"/>
</dbReference>
<reference evidence="9" key="2">
    <citation type="submission" date="2023-05" db="EMBL/GenBank/DDBJ databases">
        <authorList>
            <person name="Schelkunov M.I."/>
        </authorList>
    </citation>
    <scope>NUCLEOTIDE SEQUENCE</scope>
    <source>
        <strain evidence="9">Hsosn_3</strain>
        <tissue evidence="9">Leaf</tissue>
    </source>
</reference>
<keyword evidence="4 6" id="KW-1133">Transmembrane helix</keyword>
<feature type="transmembrane region" description="Helical" evidence="6">
    <location>
        <begin position="249"/>
        <end position="269"/>
    </location>
</feature>
<comment type="similarity">
    <text evidence="2 6">Belongs to the YIP1 family.</text>
</comment>
<comment type="caution">
    <text evidence="9">The sequence shown here is derived from an EMBL/GenBank/DDBJ whole genome shotgun (WGS) entry which is preliminary data.</text>
</comment>
<protein>
    <recommendedName>
        <fullName evidence="6">Protein YIP</fullName>
    </recommendedName>
</protein>
<keyword evidence="10" id="KW-1185">Reference proteome</keyword>
<evidence type="ECO:0000313" key="9">
    <source>
        <dbReference type="EMBL" id="KAK1364923.1"/>
    </source>
</evidence>
<name>A0AAD8MAE4_9APIA</name>
<evidence type="ECO:0000259" key="8">
    <source>
        <dbReference type="Pfam" id="PF04893"/>
    </source>
</evidence>
<reference evidence="9" key="1">
    <citation type="submission" date="2023-02" db="EMBL/GenBank/DDBJ databases">
        <title>Genome of toxic invasive species Heracleum sosnowskyi carries increased number of genes despite the absence of recent whole-genome duplications.</title>
        <authorList>
            <person name="Schelkunov M."/>
            <person name="Shtratnikova V."/>
            <person name="Makarenko M."/>
            <person name="Klepikova A."/>
            <person name="Omelchenko D."/>
            <person name="Novikova G."/>
            <person name="Obukhova E."/>
            <person name="Bogdanov V."/>
            <person name="Penin A."/>
            <person name="Logacheva M."/>
        </authorList>
    </citation>
    <scope>NUCLEOTIDE SEQUENCE</scope>
    <source>
        <strain evidence="9">Hsosn_3</strain>
        <tissue evidence="9">Leaf</tissue>
    </source>
</reference>
<feature type="compositionally biased region" description="Polar residues" evidence="7">
    <location>
        <begin position="46"/>
        <end position="64"/>
    </location>
</feature>
<keyword evidence="5 6" id="KW-0472">Membrane</keyword>
<evidence type="ECO:0000256" key="2">
    <source>
        <dbReference type="ARBA" id="ARBA00010596"/>
    </source>
</evidence>
<gene>
    <name evidence="9" type="ORF">POM88_040484</name>
</gene>
<evidence type="ECO:0000313" key="10">
    <source>
        <dbReference type="Proteomes" id="UP001237642"/>
    </source>
</evidence>
<feature type="transmembrane region" description="Helical" evidence="6">
    <location>
        <begin position="194"/>
        <end position="212"/>
    </location>
</feature>
<feature type="transmembrane region" description="Helical" evidence="6">
    <location>
        <begin position="118"/>
        <end position="142"/>
    </location>
</feature>